<dbReference type="EMBL" id="OIVN01004643">
    <property type="protein sequence ID" value="SPD18508.1"/>
    <property type="molecule type" value="Genomic_DNA"/>
</dbReference>
<dbReference type="SUPFAM" id="SSF56672">
    <property type="entry name" value="DNA/RNA polymerases"/>
    <property type="match status" value="1"/>
</dbReference>
<dbReference type="Pfam" id="PF07727">
    <property type="entry name" value="RVT_2"/>
    <property type="match status" value="1"/>
</dbReference>
<keyword evidence="1" id="KW-0863">Zinc-finger</keyword>
<dbReference type="CDD" id="cd09272">
    <property type="entry name" value="RNase_HI_RT_Ty1"/>
    <property type="match status" value="1"/>
</dbReference>
<dbReference type="InterPro" id="IPR001584">
    <property type="entry name" value="Integrase_cat-core"/>
</dbReference>
<dbReference type="Pfam" id="PF25597">
    <property type="entry name" value="SH3_retrovirus"/>
    <property type="match status" value="1"/>
</dbReference>
<dbReference type="PANTHER" id="PTHR11439">
    <property type="entry name" value="GAG-POL-RELATED RETROTRANSPOSON"/>
    <property type="match status" value="1"/>
</dbReference>
<dbReference type="GO" id="GO:0003676">
    <property type="term" value="F:nucleic acid binding"/>
    <property type="evidence" value="ECO:0007669"/>
    <property type="project" value="InterPro"/>
</dbReference>
<dbReference type="InterPro" id="IPR001878">
    <property type="entry name" value="Znf_CCHC"/>
</dbReference>
<dbReference type="PROSITE" id="PS50994">
    <property type="entry name" value="INTEGRASE"/>
    <property type="match status" value="1"/>
</dbReference>
<organism evidence="4">
    <name type="scientific">Fagus sylvatica</name>
    <name type="common">Beechnut</name>
    <dbReference type="NCBI Taxonomy" id="28930"/>
    <lineage>
        <taxon>Eukaryota</taxon>
        <taxon>Viridiplantae</taxon>
        <taxon>Streptophyta</taxon>
        <taxon>Embryophyta</taxon>
        <taxon>Tracheophyta</taxon>
        <taxon>Spermatophyta</taxon>
        <taxon>Magnoliopsida</taxon>
        <taxon>eudicotyledons</taxon>
        <taxon>Gunneridae</taxon>
        <taxon>Pentapetalae</taxon>
        <taxon>rosids</taxon>
        <taxon>fabids</taxon>
        <taxon>Fagales</taxon>
        <taxon>Fagaceae</taxon>
        <taxon>Fagus</taxon>
    </lineage>
</organism>
<evidence type="ECO:0000259" key="3">
    <source>
        <dbReference type="PROSITE" id="PS50994"/>
    </source>
</evidence>
<accession>A0A2N9I256</accession>
<proteinExistence type="predicted"/>
<sequence length="1025" mass="117713">MANSSGSLNMADIMKNCTLSGPNYAEWKRRVDLYMGFYGYGSCIKTECPTEPNEESVDAKSIIDSLEVKFGKKSSAHVEGLWEKFIRTKLSEGEDARQHVINMIALADELALQGRPIDEKTKISTILSSLPYSYDTLRQIYFVSGLDWKLDDLLSKVTAQEDAKLRVKEFSVNVVEQKGFVPQGSKRFEKKRKFKNGRSDWKNNKRAYVRQDVEVKTKQIICYHCKKPGHKRSECHSLLRSREKQPQDSGATAHISNTMQGFKEIQKISDEASYIYMGNDAKAKIEGIGKSEALEKFITYRLEVEKWTDNKLKSINSDRGGEYFSNDFERYCIENGIVHFCTPPYTPEANGIAERRNRTLLDMVRSMMARANLPTSFWASISHIRVWGCVAHVLIPDSNRDKLLSKTKRCVMVGYPQRSRGYRLYDPESRVILESRNVKFLEDRFDIEGIDDSQKEVLEEQKDTEPIVVKPLDPSPLRRRSTRISKGPDMSDYHLYNSENYDKVKDPSTYSQAIKDFDSKKWISAMNEEFDSMGKNGVWRLVKRHEGMKVVGCKWIFKRKRDVSGKVEKFKARLVAKGYTQEYGVDFEETFSPVVRIQSIRAILSLVAFFDFELYQMDVKTAFLNGDLEEDVYMEQPEGFISKGDENKVCKLEKSIYGLKQASRQWNLKFHESITMMGFMQNSSEPCVYVRKIHDKVVILTLYVDDILLAGNDVDMLDEVKQWLFKTFEMKDLGEASYILGIKIERDRVNRKLSLSQENYIDTLLEKFHMVDCLSGRIPYNNLRSLSQKDCPKNDQETLDPKLYPYASAVGSLMYLMICTRPDIAFAVGMVSRFQSNPGKMHWMAIQWIFRYLKRTKGLKLTYHGSTDLKLHGFSDSDYQGCLDSRKSTSGFVFMLCGGAIVWKSKKQECVAQSTMEAEYVALNAAAKEAIFLKQFLAELQIVECVQKPIPIFCDNNSAIAISKDPRCHSRAKHIEGRYHYIRDMIKKKKVIVQKVSSKQNLADPFTKGLSSGLFETHVLGMGLC</sequence>
<dbReference type="InterPro" id="IPR057670">
    <property type="entry name" value="SH3_retrovirus"/>
</dbReference>
<dbReference type="PROSITE" id="PS50158">
    <property type="entry name" value="ZF_CCHC"/>
    <property type="match status" value="1"/>
</dbReference>
<evidence type="ECO:0000256" key="1">
    <source>
        <dbReference type="PROSITE-ProRule" id="PRU00047"/>
    </source>
</evidence>
<dbReference type="GO" id="GO:0008270">
    <property type="term" value="F:zinc ion binding"/>
    <property type="evidence" value="ECO:0007669"/>
    <property type="project" value="UniProtKB-KW"/>
</dbReference>
<dbReference type="Pfam" id="PF14223">
    <property type="entry name" value="Retrotran_gag_2"/>
    <property type="match status" value="1"/>
</dbReference>
<dbReference type="InterPro" id="IPR013103">
    <property type="entry name" value="RVT_2"/>
</dbReference>
<dbReference type="GO" id="GO:0015074">
    <property type="term" value="P:DNA integration"/>
    <property type="evidence" value="ECO:0007669"/>
    <property type="project" value="InterPro"/>
</dbReference>
<dbReference type="Gene3D" id="3.30.420.10">
    <property type="entry name" value="Ribonuclease H-like superfamily/Ribonuclease H"/>
    <property type="match status" value="1"/>
</dbReference>
<dbReference type="InterPro" id="IPR036397">
    <property type="entry name" value="RNaseH_sf"/>
</dbReference>
<evidence type="ECO:0000313" key="4">
    <source>
        <dbReference type="EMBL" id="SPD18508.1"/>
    </source>
</evidence>
<evidence type="ECO:0000259" key="2">
    <source>
        <dbReference type="PROSITE" id="PS50158"/>
    </source>
</evidence>
<keyword evidence="1" id="KW-0479">Metal-binding</keyword>
<protein>
    <recommendedName>
        <fullName evidence="5">Integrase catalytic domain-containing protein</fullName>
    </recommendedName>
</protein>
<name>A0A2N9I256_FAGSY</name>
<feature type="domain" description="Integrase catalytic" evidence="3">
    <location>
        <begin position="242"/>
        <end position="424"/>
    </location>
</feature>
<gene>
    <name evidence="4" type="ORF">FSB_LOCUS46390</name>
</gene>
<dbReference type="InterPro" id="IPR036875">
    <property type="entry name" value="Znf_CCHC_sf"/>
</dbReference>
<dbReference type="InterPro" id="IPR012337">
    <property type="entry name" value="RNaseH-like_sf"/>
</dbReference>
<feature type="domain" description="CCHC-type" evidence="2">
    <location>
        <begin position="222"/>
        <end position="235"/>
    </location>
</feature>
<dbReference type="SUPFAM" id="SSF53098">
    <property type="entry name" value="Ribonuclease H-like"/>
    <property type="match status" value="1"/>
</dbReference>
<dbReference type="PANTHER" id="PTHR11439:SF467">
    <property type="entry name" value="INTEGRASE CATALYTIC DOMAIN-CONTAINING PROTEIN"/>
    <property type="match status" value="1"/>
</dbReference>
<dbReference type="InterPro" id="IPR043502">
    <property type="entry name" value="DNA/RNA_pol_sf"/>
</dbReference>
<dbReference type="AlphaFoldDB" id="A0A2N9I256"/>
<keyword evidence="1" id="KW-0862">Zinc</keyword>
<dbReference type="SUPFAM" id="SSF57756">
    <property type="entry name" value="Retrovirus zinc finger-like domains"/>
    <property type="match status" value="1"/>
</dbReference>
<evidence type="ECO:0008006" key="5">
    <source>
        <dbReference type="Google" id="ProtNLM"/>
    </source>
</evidence>
<reference evidence="4" key="1">
    <citation type="submission" date="2018-02" db="EMBL/GenBank/DDBJ databases">
        <authorList>
            <person name="Cohen D.B."/>
            <person name="Kent A.D."/>
        </authorList>
    </citation>
    <scope>NUCLEOTIDE SEQUENCE</scope>
</reference>